<feature type="chain" id="PRO_5002208369" description="Cytochrome P450" evidence="8">
    <location>
        <begin position="25"/>
        <end position="146"/>
    </location>
</feature>
<keyword evidence="3" id="KW-0349">Heme</keyword>
<reference evidence="9 10" key="1">
    <citation type="submission" date="2014-04" db="EMBL/GenBank/DDBJ databases">
        <title>Evolutionary Origins and Diversification of the Mycorrhizal Mutualists.</title>
        <authorList>
            <consortium name="DOE Joint Genome Institute"/>
            <consortium name="Mycorrhizal Genomics Consortium"/>
            <person name="Kohler A."/>
            <person name="Kuo A."/>
            <person name="Nagy L.G."/>
            <person name="Floudas D."/>
            <person name="Copeland A."/>
            <person name="Barry K.W."/>
            <person name="Cichocki N."/>
            <person name="Veneault-Fourrey C."/>
            <person name="LaButti K."/>
            <person name="Lindquist E.A."/>
            <person name="Lipzen A."/>
            <person name="Lundell T."/>
            <person name="Morin E."/>
            <person name="Murat C."/>
            <person name="Riley R."/>
            <person name="Ohm R."/>
            <person name="Sun H."/>
            <person name="Tunlid A."/>
            <person name="Henrissat B."/>
            <person name="Grigoriev I.V."/>
            <person name="Hibbett D.S."/>
            <person name="Martin F."/>
        </authorList>
    </citation>
    <scope>NUCLEOTIDE SEQUENCE [LARGE SCALE GENOMIC DNA]</scope>
    <source>
        <strain evidence="9 10">FD-317 M1</strain>
    </source>
</reference>
<feature type="signal peptide" evidence="8">
    <location>
        <begin position="1"/>
        <end position="24"/>
    </location>
</feature>
<evidence type="ECO:0000256" key="5">
    <source>
        <dbReference type="ARBA" id="ARBA00023002"/>
    </source>
</evidence>
<keyword evidence="7" id="KW-0503">Monooxygenase</keyword>
<evidence type="ECO:0008006" key="11">
    <source>
        <dbReference type="Google" id="ProtNLM"/>
    </source>
</evidence>
<dbReference type="Proteomes" id="UP000053593">
    <property type="component" value="Unassembled WGS sequence"/>
</dbReference>
<evidence type="ECO:0000313" key="9">
    <source>
        <dbReference type="EMBL" id="KIK54564.1"/>
    </source>
</evidence>
<keyword evidence="10" id="KW-1185">Reference proteome</keyword>
<gene>
    <name evidence="9" type="ORF">GYMLUDRAFT_902959</name>
</gene>
<dbReference type="InterPro" id="IPR001128">
    <property type="entry name" value="Cyt_P450"/>
</dbReference>
<dbReference type="Gene3D" id="1.10.630.10">
    <property type="entry name" value="Cytochrome P450"/>
    <property type="match status" value="1"/>
</dbReference>
<keyword evidence="4" id="KW-0479">Metal-binding</keyword>
<organism evidence="9 10">
    <name type="scientific">Collybiopsis luxurians FD-317 M1</name>
    <dbReference type="NCBI Taxonomy" id="944289"/>
    <lineage>
        <taxon>Eukaryota</taxon>
        <taxon>Fungi</taxon>
        <taxon>Dikarya</taxon>
        <taxon>Basidiomycota</taxon>
        <taxon>Agaricomycotina</taxon>
        <taxon>Agaricomycetes</taxon>
        <taxon>Agaricomycetidae</taxon>
        <taxon>Agaricales</taxon>
        <taxon>Marasmiineae</taxon>
        <taxon>Omphalotaceae</taxon>
        <taxon>Collybiopsis</taxon>
        <taxon>Collybiopsis luxurians</taxon>
    </lineage>
</organism>
<evidence type="ECO:0000256" key="4">
    <source>
        <dbReference type="ARBA" id="ARBA00022723"/>
    </source>
</evidence>
<name>A0A0D0BXN5_9AGAR</name>
<keyword evidence="5" id="KW-0560">Oxidoreductase</keyword>
<evidence type="ECO:0000256" key="8">
    <source>
        <dbReference type="SAM" id="SignalP"/>
    </source>
</evidence>
<dbReference type="GO" id="GO:0020037">
    <property type="term" value="F:heme binding"/>
    <property type="evidence" value="ECO:0007669"/>
    <property type="project" value="InterPro"/>
</dbReference>
<keyword evidence="8" id="KW-0732">Signal</keyword>
<dbReference type="AlphaFoldDB" id="A0A0D0BXN5"/>
<keyword evidence="6" id="KW-0408">Iron</keyword>
<dbReference type="GO" id="GO:0016705">
    <property type="term" value="F:oxidoreductase activity, acting on paired donors, with incorporation or reduction of molecular oxygen"/>
    <property type="evidence" value="ECO:0007669"/>
    <property type="project" value="InterPro"/>
</dbReference>
<dbReference type="GO" id="GO:0005506">
    <property type="term" value="F:iron ion binding"/>
    <property type="evidence" value="ECO:0007669"/>
    <property type="project" value="InterPro"/>
</dbReference>
<dbReference type="HOGENOM" id="CLU_001570_2_2_1"/>
<dbReference type="OrthoDB" id="1055148at2759"/>
<evidence type="ECO:0000256" key="1">
    <source>
        <dbReference type="ARBA" id="ARBA00001971"/>
    </source>
</evidence>
<evidence type="ECO:0000256" key="7">
    <source>
        <dbReference type="ARBA" id="ARBA00023033"/>
    </source>
</evidence>
<comment type="cofactor">
    <cofactor evidence="1">
        <name>heme</name>
        <dbReference type="ChEBI" id="CHEBI:30413"/>
    </cofactor>
</comment>
<evidence type="ECO:0000256" key="6">
    <source>
        <dbReference type="ARBA" id="ARBA00023004"/>
    </source>
</evidence>
<proteinExistence type="inferred from homology"/>
<protein>
    <recommendedName>
        <fullName evidence="11">Cytochrome P450</fullName>
    </recommendedName>
</protein>
<dbReference type="EMBL" id="KN834815">
    <property type="protein sequence ID" value="KIK54564.1"/>
    <property type="molecule type" value="Genomic_DNA"/>
</dbReference>
<dbReference type="InterPro" id="IPR050364">
    <property type="entry name" value="Cytochrome_P450_fung"/>
</dbReference>
<dbReference type="SUPFAM" id="SSF48264">
    <property type="entry name" value="Cytochrome P450"/>
    <property type="match status" value="1"/>
</dbReference>
<evidence type="ECO:0000256" key="3">
    <source>
        <dbReference type="ARBA" id="ARBA00022617"/>
    </source>
</evidence>
<evidence type="ECO:0000313" key="10">
    <source>
        <dbReference type="Proteomes" id="UP000053593"/>
    </source>
</evidence>
<dbReference type="InterPro" id="IPR036396">
    <property type="entry name" value="Cyt_P450_sf"/>
</dbReference>
<comment type="similarity">
    <text evidence="2">Belongs to the cytochrome P450 family.</text>
</comment>
<accession>A0A0D0BXN5</accession>
<dbReference type="GO" id="GO:0004497">
    <property type="term" value="F:monooxygenase activity"/>
    <property type="evidence" value="ECO:0007669"/>
    <property type="project" value="UniProtKB-KW"/>
</dbReference>
<sequence length="146" mass="15934">MSSYHILTFTVAGVALLFLLGRRAQHLPLPPGPRGFPLIGNALSIPVERSWLTYFEWTKVFGDVVYVSALGQSIVILNSAQAISDLLEHRGAVYSDRVKMVMADELVDYGDFAIMMSNDARHRVSSTILGGVEPSMGRGTAPVARE</sequence>
<evidence type="ECO:0000256" key="2">
    <source>
        <dbReference type="ARBA" id="ARBA00010617"/>
    </source>
</evidence>
<dbReference type="Pfam" id="PF00067">
    <property type="entry name" value="p450"/>
    <property type="match status" value="1"/>
</dbReference>
<dbReference type="PANTHER" id="PTHR46300">
    <property type="entry name" value="P450, PUTATIVE (EUROFUNG)-RELATED-RELATED"/>
    <property type="match status" value="1"/>
</dbReference>